<evidence type="ECO:0000313" key="2">
    <source>
        <dbReference type="EMBL" id="QJA98154.1"/>
    </source>
</evidence>
<feature type="coiled-coil region" evidence="1">
    <location>
        <begin position="3"/>
        <end position="67"/>
    </location>
</feature>
<proteinExistence type="predicted"/>
<organism evidence="2">
    <name type="scientific">viral metagenome</name>
    <dbReference type="NCBI Taxonomy" id="1070528"/>
    <lineage>
        <taxon>unclassified sequences</taxon>
        <taxon>metagenomes</taxon>
        <taxon>organismal metagenomes</taxon>
    </lineage>
</organism>
<dbReference type="AlphaFoldDB" id="A0A6M3LX07"/>
<reference evidence="2" key="1">
    <citation type="submission" date="2020-03" db="EMBL/GenBank/DDBJ databases">
        <title>The deep terrestrial virosphere.</title>
        <authorList>
            <person name="Holmfeldt K."/>
            <person name="Nilsson E."/>
            <person name="Simone D."/>
            <person name="Lopez-Fernandez M."/>
            <person name="Wu X."/>
            <person name="de Brujin I."/>
            <person name="Lundin D."/>
            <person name="Andersson A."/>
            <person name="Bertilsson S."/>
            <person name="Dopson M."/>
        </authorList>
    </citation>
    <scope>NUCLEOTIDE SEQUENCE</scope>
    <source>
        <strain evidence="2">MM415B05628</strain>
    </source>
</reference>
<name>A0A6M3LX07_9ZZZZ</name>
<dbReference type="EMBL" id="MT143557">
    <property type="protein sequence ID" value="QJA98154.1"/>
    <property type="molecule type" value="Genomic_DNA"/>
</dbReference>
<evidence type="ECO:0000256" key="1">
    <source>
        <dbReference type="SAM" id="Coils"/>
    </source>
</evidence>
<sequence>MNIEKAKQAVELAELELQREEEQKQIDLIKKAIKQTLESIKAKEKDRDKLNKEIKTLKQDIDNIRAGRLDLIAERQEKDEEAKRTSVIEVIKEIHHHHYDRWYEPYRIIWKYDYPYTTIGSGWYTTVGGTDNYSNDLTCAATFTNSIAKDASVGTYQLDSGDCITLT</sequence>
<accession>A0A6M3LX07</accession>
<gene>
    <name evidence="2" type="ORF">MM415B05628_0002</name>
</gene>
<keyword evidence="1" id="KW-0175">Coiled coil</keyword>
<protein>
    <submittedName>
        <fullName evidence="2">Uncharacterized protein</fullName>
    </submittedName>
</protein>